<dbReference type="InterPro" id="IPR027417">
    <property type="entry name" value="P-loop_NTPase"/>
</dbReference>
<dbReference type="PROSITE" id="PS00905">
    <property type="entry name" value="GTP1_OBG"/>
    <property type="match status" value="1"/>
</dbReference>
<gene>
    <name evidence="5" type="ORF">RHOBADRAFT_66068</name>
</gene>
<dbReference type="GeneID" id="28979304"/>
<evidence type="ECO:0008006" key="7">
    <source>
        <dbReference type="Google" id="ProtNLM"/>
    </source>
</evidence>
<reference evidence="5 6" key="1">
    <citation type="journal article" date="2015" name="Front. Microbiol.">
        <title>Genome sequence of the plant growth promoting endophytic yeast Rhodotorula graminis WP1.</title>
        <authorList>
            <person name="Firrincieli A."/>
            <person name="Otillar R."/>
            <person name="Salamov A."/>
            <person name="Schmutz J."/>
            <person name="Khan Z."/>
            <person name="Redman R.S."/>
            <person name="Fleck N.D."/>
            <person name="Lindquist E."/>
            <person name="Grigoriev I.V."/>
            <person name="Doty S.L."/>
        </authorList>
    </citation>
    <scope>NUCLEOTIDE SEQUENCE [LARGE SCALE GENOMIC DNA]</scope>
    <source>
        <strain evidence="5 6">WP1</strain>
    </source>
</reference>
<sequence length="368" mass="40661">MGILEKIQDIELEISRTQKNKATNYHLRQLKGKLARYRAELLEGSTAKGGKAGEGFDVSKSGYGRAVLIGFPSVGKSTLLSKVTKTESAAAAYAFTTLVAVPGVMDIEGAQIQLLDLPGIIEGAASGRGRGRQVVAVAKTADLVVMMLDVTKGDEQRQQLEHELEEIGIRLNRTAPDLVFKPKTAGGITINSTVPLTRTDERTIRGILQSYKMHNADVMIREDVTTDDVIDAILGNRKYVPCLYVYNKIDSISLEEVDRIARQPYTVVISCELDLNLDVLKKRMWQAMGFNRIYTKKRGEAPDLGDPLVIKTDATMEAICDSIHKNIRHKFKYAIVWGKSSKFAPQPQKVGMTHRCAQDDVISIVTKV</sequence>
<dbReference type="GO" id="GO:0003924">
    <property type="term" value="F:GTPase activity"/>
    <property type="evidence" value="ECO:0007669"/>
    <property type="project" value="InterPro"/>
</dbReference>
<dbReference type="InterPro" id="IPR004095">
    <property type="entry name" value="TGS"/>
</dbReference>
<dbReference type="CDD" id="cd01896">
    <property type="entry name" value="DRG"/>
    <property type="match status" value="1"/>
</dbReference>
<dbReference type="Pfam" id="PF01926">
    <property type="entry name" value="MMR_HSR1"/>
    <property type="match status" value="1"/>
</dbReference>
<keyword evidence="2" id="KW-0342">GTP-binding</keyword>
<dbReference type="InterPro" id="IPR012675">
    <property type="entry name" value="Beta-grasp_dom_sf"/>
</dbReference>
<dbReference type="STRING" id="578459.A0A194S7Z0"/>
<evidence type="ECO:0000256" key="1">
    <source>
        <dbReference type="ARBA" id="ARBA00022741"/>
    </source>
</evidence>
<feature type="domain" description="OBG-type G" evidence="3">
    <location>
        <begin position="64"/>
        <end position="289"/>
    </location>
</feature>
<dbReference type="InterPro" id="IPR006073">
    <property type="entry name" value="GTP-bd"/>
</dbReference>
<evidence type="ECO:0000313" key="5">
    <source>
        <dbReference type="EMBL" id="KPV76707.1"/>
    </source>
</evidence>
<evidence type="ECO:0000313" key="6">
    <source>
        <dbReference type="Proteomes" id="UP000053890"/>
    </source>
</evidence>
<dbReference type="AlphaFoldDB" id="A0A194S7Z0"/>
<dbReference type="FunFam" id="3.10.20.30:FF:000003">
    <property type="entry name" value="Developmentally-regulated GTP-binding protein 1"/>
    <property type="match status" value="1"/>
</dbReference>
<dbReference type="InterPro" id="IPR005225">
    <property type="entry name" value="Small_GTP-bd"/>
</dbReference>
<dbReference type="GO" id="GO:0005525">
    <property type="term" value="F:GTP binding"/>
    <property type="evidence" value="ECO:0007669"/>
    <property type="project" value="UniProtKB-KW"/>
</dbReference>
<evidence type="ECO:0000259" key="4">
    <source>
        <dbReference type="PROSITE" id="PS51880"/>
    </source>
</evidence>
<dbReference type="SUPFAM" id="SSF52540">
    <property type="entry name" value="P-loop containing nucleoside triphosphate hydrolases"/>
    <property type="match status" value="1"/>
</dbReference>
<dbReference type="EMBL" id="KQ474075">
    <property type="protein sequence ID" value="KPV76707.1"/>
    <property type="molecule type" value="Genomic_DNA"/>
</dbReference>
<dbReference type="PANTHER" id="PTHR43127">
    <property type="entry name" value="DEVELOPMENTALLY-REGULATED GTP-BINDING PROTEIN 2"/>
    <property type="match status" value="1"/>
</dbReference>
<dbReference type="RefSeq" id="XP_018272756.1">
    <property type="nucleotide sequence ID" value="XM_018418857.1"/>
</dbReference>
<dbReference type="InterPro" id="IPR031167">
    <property type="entry name" value="G_OBG"/>
</dbReference>
<dbReference type="OMA" id="DVCDQVH"/>
<dbReference type="OrthoDB" id="603at2759"/>
<evidence type="ECO:0000259" key="3">
    <source>
        <dbReference type="PROSITE" id="PS51710"/>
    </source>
</evidence>
<dbReference type="NCBIfam" id="TIGR00231">
    <property type="entry name" value="small_GTP"/>
    <property type="match status" value="1"/>
</dbReference>
<dbReference type="Gene3D" id="6.10.140.1070">
    <property type="match status" value="2"/>
</dbReference>
<dbReference type="PROSITE" id="PS51710">
    <property type="entry name" value="G_OBG"/>
    <property type="match status" value="1"/>
</dbReference>
<name>A0A194S7Z0_RHOGW</name>
<dbReference type="InterPro" id="IPR006074">
    <property type="entry name" value="GTP1-OBG_CS"/>
</dbReference>
<dbReference type="InterPro" id="IPR012676">
    <property type="entry name" value="TGS-like"/>
</dbReference>
<dbReference type="Pfam" id="PF16897">
    <property type="entry name" value="MMR_HSR1_Xtn"/>
    <property type="match status" value="1"/>
</dbReference>
<keyword evidence="6" id="KW-1185">Reference proteome</keyword>
<protein>
    <recommendedName>
        <fullName evidence="7">Developmentally regulated GTP-binding protein</fullName>
    </recommendedName>
</protein>
<dbReference type="Pfam" id="PF02824">
    <property type="entry name" value="TGS"/>
    <property type="match status" value="1"/>
</dbReference>
<dbReference type="SUPFAM" id="SSF81271">
    <property type="entry name" value="TGS-like"/>
    <property type="match status" value="1"/>
</dbReference>
<feature type="domain" description="TGS" evidence="4">
    <location>
        <begin position="289"/>
        <end position="366"/>
    </location>
</feature>
<dbReference type="PRINTS" id="PR00326">
    <property type="entry name" value="GTP1OBG"/>
</dbReference>
<organism evidence="5 6">
    <name type="scientific">Rhodotorula graminis (strain WP1)</name>
    <dbReference type="NCBI Taxonomy" id="578459"/>
    <lineage>
        <taxon>Eukaryota</taxon>
        <taxon>Fungi</taxon>
        <taxon>Dikarya</taxon>
        <taxon>Basidiomycota</taxon>
        <taxon>Pucciniomycotina</taxon>
        <taxon>Microbotryomycetes</taxon>
        <taxon>Sporidiobolales</taxon>
        <taxon>Sporidiobolaceae</taxon>
        <taxon>Rhodotorula</taxon>
    </lineage>
</organism>
<proteinExistence type="predicted"/>
<dbReference type="GO" id="GO:1903833">
    <property type="term" value="P:positive regulation of cellular response to amino acid starvation"/>
    <property type="evidence" value="ECO:0007669"/>
    <property type="project" value="UniProtKB-ARBA"/>
</dbReference>
<dbReference type="FunFam" id="3.40.50.300:FF:001436">
    <property type="entry name" value="Developmentally-regulated GTP-binding protein"/>
    <property type="match status" value="1"/>
</dbReference>
<dbReference type="InterPro" id="IPR045001">
    <property type="entry name" value="DRG"/>
</dbReference>
<dbReference type="InterPro" id="IPR031662">
    <property type="entry name" value="GTP-binding_2"/>
</dbReference>
<dbReference type="PROSITE" id="PS51880">
    <property type="entry name" value="TGS"/>
    <property type="match status" value="1"/>
</dbReference>
<evidence type="ECO:0000256" key="2">
    <source>
        <dbReference type="ARBA" id="ARBA00023134"/>
    </source>
</evidence>
<dbReference type="Proteomes" id="UP000053890">
    <property type="component" value="Unassembled WGS sequence"/>
</dbReference>
<keyword evidence="1" id="KW-0547">Nucleotide-binding</keyword>
<accession>A0A194S7Z0</accession>
<dbReference type="Gene3D" id="3.10.20.30">
    <property type="match status" value="1"/>
</dbReference>